<comment type="function">
    <text evidence="16">Plays an important role in the regulation of dynamic actin-based, cytoskeletal activities. Agonist-dependent changes in LASP1 phosphorylation may also serve to regulate actin-associated ion transport activities, not only in the parietal cell but also in certain other F-actin-rich secretory epithelial cell types.</text>
</comment>
<evidence type="ECO:0000259" key="20">
    <source>
        <dbReference type="PROSITE" id="PS50002"/>
    </source>
</evidence>
<keyword evidence="6" id="KW-0963">Cytoplasm</keyword>
<dbReference type="InterPro" id="IPR035630">
    <property type="entry name" value="Lasp1_SH3"/>
</dbReference>
<keyword evidence="9" id="KW-0677">Repeat</keyword>
<keyword evidence="4 18" id="KW-0728">SH3 domain</keyword>
<dbReference type="PANTHER" id="PTHR46218:SF2">
    <property type="entry name" value="LIM AND SH3 DOMAIN PROTEIN 1"/>
    <property type="match status" value="1"/>
</dbReference>
<dbReference type="SUPFAM" id="SSF50044">
    <property type="entry name" value="SH3-domain"/>
    <property type="match status" value="1"/>
</dbReference>
<keyword evidence="12 17" id="KW-0440">LIM domain</keyword>
<accession>A0A091UN46</accession>
<evidence type="ECO:0000256" key="2">
    <source>
        <dbReference type="ARBA" id="ARBA00004544"/>
    </source>
</evidence>
<evidence type="ECO:0000256" key="17">
    <source>
        <dbReference type="PROSITE-ProRule" id="PRU00125"/>
    </source>
</evidence>
<dbReference type="Pfam" id="PF14604">
    <property type="entry name" value="SH3_9"/>
    <property type="match status" value="1"/>
</dbReference>
<feature type="region of interest" description="Disordered" evidence="19">
    <location>
        <begin position="111"/>
        <end position="191"/>
    </location>
</feature>
<dbReference type="CDD" id="cd11934">
    <property type="entry name" value="SH3_Lasp1_C"/>
    <property type="match status" value="1"/>
</dbReference>
<evidence type="ECO:0000256" key="8">
    <source>
        <dbReference type="ARBA" id="ARBA00022723"/>
    </source>
</evidence>
<evidence type="ECO:0000256" key="13">
    <source>
        <dbReference type="ARBA" id="ARBA00023065"/>
    </source>
</evidence>
<dbReference type="InterPro" id="IPR001452">
    <property type="entry name" value="SH3_domain"/>
</dbReference>
<evidence type="ECO:0000256" key="7">
    <source>
        <dbReference type="ARBA" id="ARBA00022553"/>
    </source>
</evidence>
<evidence type="ECO:0000313" key="22">
    <source>
        <dbReference type="EMBL" id="KFQ92096.1"/>
    </source>
</evidence>
<dbReference type="PRINTS" id="PR00452">
    <property type="entry name" value="SH3DOMAIN"/>
</dbReference>
<dbReference type="PANTHER" id="PTHR46218">
    <property type="entry name" value="LASP"/>
    <property type="match status" value="1"/>
</dbReference>
<dbReference type="Gene3D" id="2.10.110.10">
    <property type="entry name" value="Cysteine Rich Protein"/>
    <property type="match status" value="1"/>
</dbReference>
<evidence type="ECO:0000256" key="5">
    <source>
        <dbReference type="ARBA" id="ARBA00022448"/>
    </source>
</evidence>
<evidence type="ECO:0000256" key="18">
    <source>
        <dbReference type="PROSITE-ProRule" id="PRU00192"/>
    </source>
</evidence>
<evidence type="ECO:0000256" key="15">
    <source>
        <dbReference type="ARBA" id="ARBA00023212"/>
    </source>
</evidence>
<dbReference type="FunFam" id="2.30.30.40:FF:000007">
    <property type="entry name" value="nebulin isoform X1"/>
    <property type="match status" value="1"/>
</dbReference>
<evidence type="ECO:0000256" key="12">
    <source>
        <dbReference type="ARBA" id="ARBA00023038"/>
    </source>
</evidence>
<dbReference type="EMBL" id="KL409828">
    <property type="protein sequence ID" value="KFQ92096.1"/>
    <property type="molecule type" value="Genomic_DNA"/>
</dbReference>
<evidence type="ECO:0000256" key="4">
    <source>
        <dbReference type="ARBA" id="ARBA00022443"/>
    </source>
</evidence>
<dbReference type="InterPro" id="IPR036028">
    <property type="entry name" value="SH3-like_dom_sf"/>
</dbReference>
<dbReference type="GO" id="GO:0005925">
    <property type="term" value="C:focal adhesion"/>
    <property type="evidence" value="ECO:0007669"/>
    <property type="project" value="TreeGrafter"/>
</dbReference>
<organism evidence="22 23">
    <name type="scientific">Nipponia nippon</name>
    <name type="common">Crested ibis</name>
    <name type="synonym">Ibis nippon</name>
    <dbReference type="NCBI Taxonomy" id="128390"/>
    <lineage>
        <taxon>Eukaryota</taxon>
        <taxon>Metazoa</taxon>
        <taxon>Chordata</taxon>
        <taxon>Craniata</taxon>
        <taxon>Vertebrata</taxon>
        <taxon>Euteleostomi</taxon>
        <taxon>Archelosauria</taxon>
        <taxon>Archosauria</taxon>
        <taxon>Dinosauria</taxon>
        <taxon>Saurischia</taxon>
        <taxon>Theropoda</taxon>
        <taxon>Coelurosauria</taxon>
        <taxon>Aves</taxon>
        <taxon>Neognathae</taxon>
        <taxon>Neoaves</taxon>
        <taxon>Aequornithes</taxon>
        <taxon>Pelecaniformes</taxon>
        <taxon>Threskiornithidae</taxon>
        <taxon>Nipponia</taxon>
    </lineage>
</organism>
<evidence type="ECO:0000256" key="16">
    <source>
        <dbReference type="ARBA" id="ARBA00025477"/>
    </source>
</evidence>
<reference evidence="22 23" key="1">
    <citation type="submission" date="2014-04" db="EMBL/GenBank/DDBJ databases">
        <title>Genome evolution of avian class.</title>
        <authorList>
            <person name="Zhang G."/>
            <person name="Li C."/>
        </authorList>
    </citation>
    <scope>NUCLEOTIDE SEQUENCE [LARGE SCALE GENOMIC DNA]</scope>
    <source>
        <strain evidence="22">BGI_Y956</strain>
    </source>
</reference>
<evidence type="ECO:0000313" key="23">
    <source>
        <dbReference type="Proteomes" id="UP000053283"/>
    </source>
</evidence>
<evidence type="ECO:0000256" key="11">
    <source>
        <dbReference type="ARBA" id="ARBA00022990"/>
    </source>
</evidence>
<name>A0A091UN46_NIPNI</name>
<dbReference type="GO" id="GO:0006811">
    <property type="term" value="P:monoatomic ion transport"/>
    <property type="evidence" value="ECO:0007669"/>
    <property type="project" value="UniProtKB-KW"/>
</dbReference>
<keyword evidence="13" id="KW-0406">Ion transport</keyword>
<dbReference type="AlphaFoldDB" id="A0A091UN46"/>
<feature type="non-terminal residue" evidence="22">
    <location>
        <position position="1"/>
    </location>
</feature>
<evidence type="ECO:0000256" key="19">
    <source>
        <dbReference type="SAM" id="MobiDB-lite"/>
    </source>
</evidence>
<keyword evidence="15" id="KW-0206">Cytoskeleton</keyword>
<dbReference type="GO" id="GO:0005856">
    <property type="term" value="C:cytoskeleton"/>
    <property type="evidence" value="ECO:0007669"/>
    <property type="project" value="UniProtKB-SubCell"/>
</dbReference>
<dbReference type="eggNOG" id="KOG1702">
    <property type="taxonomic scope" value="Eukaryota"/>
</dbReference>
<comment type="subcellular location">
    <subcellularLocation>
        <location evidence="2">Cytoplasm</location>
        <location evidence="2">Cell cortex</location>
    </subcellularLocation>
    <subcellularLocation>
        <location evidence="1">Cytoplasm</location>
        <location evidence="1">Cytoskeleton</location>
    </subcellularLocation>
</comment>
<dbReference type="InterPro" id="IPR051759">
    <property type="entry name" value="LIM-SH3_domain_protein"/>
</dbReference>
<evidence type="ECO:0000256" key="9">
    <source>
        <dbReference type="ARBA" id="ARBA00022737"/>
    </source>
</evidence>
<proteinExistence type="predicted"/>
<evidence type="ECO:0000259" key="21">
    <source>
        <dbReference type="PROSITE" id="PS50023"/>
    </source>
</evidence>
<feature type="domain" description="LIM zinc-binding" evidence="21">
    <location>
        <begin position="1"/>
        <end position="41"/>
    </location>
</feature>
<dbReference type="PROSITE" id="PS50002">
    <property type="entry name" value="SH3"/>
    <property type="match status" value="1"/>
</dbReference>
<dbReference type="Pfam" id="PF00412">
    <property type="entry name" value="LIM"/>
    <property type="match status" value="1"/>
</dbReference>
<feature type="non-terminal residue" evidence="22">
    <location>
        <position position="248"/>
    </location>
</feature>
<dbReference type="PROSITE" id="PS50023">
    <property type="entry name" value="LIM_DOMAIN_2"/>
    <property type="match status" value="1"/>
</dbReference>
<protein>
    <recommendedName>
        <fullName evidence="3">LIM and SH3 domain protein 1</fullName>
    </recommendedName>
</protein>
<dbReference type="GO" id="GO:0046872">
    <property type="term" value="F:metal ion binding"/>
    <property type="evidence" value="ECO:0007669"/>
    <property type="project" value="UniProtKB-KW"/>
</dbReference>
<dbReference type="GO" id="GO:0051015">
    <property type="term" value="F:actin filament binding"/>
    <property type="evidence" value="ECO:0007669"/>
    <property type="project" value="TreeGrafter"/>
</dbReference>
<evidence type="ECO:0000256" key="1">
    <source>
        <dbReference type="ARBA" id="ARBA00004245"/>
    </source>
</evidence>
<dbReference type="SMART" id="SM00326">
    <property type="entry name" value="SH3"/>
    <property type="match status" value="1"/>
</dbReference>
<keyword evidence="8 17" id="KW-0479">Metal-binding</keyword>
<dbReference type="Proteomes" id="UP000053283">
    <property type="component" value="Unassembled WGS sequence"/>
</dbReference>
<evidence type="ECO:0000256" key="10">
    <source>
        <dbReference type="ARBA" id="ARBA00022833"/>
    </source>
</evidence>
<evidence type="ECO:0000256" key="3">
    <source>
        <dbReference type="ARBA" id="ARBA00020662"/>
    </source>
</evidence>
<dbReference type="GO" id="GO:0005938">
    <property type="term" value="C:cell cortex"/>
    <property type="evidence" value="ECO:0007669"/>
    <property type="project" value="UniProtKB-SubCell"/>
</dbReference>
<keyword evidence="5" id="KW-0813">Transport</keyword>
<keyword evidence="10 17" id="KW-0862">Zinc</keyword>
<dbReference type="InterPro" id="IPR001781">
    <property type="entry name" value="Znf_LIM"/>
</dbReference>
<sequence>QFWHKACFHCETCKMTLNMKNYKGYEKKPYCNAHYPKQSFTMVADTPENLRLKQQSELQSQVSARVSPRLRLPYFAPSPYVLRALVLSYGLTQRRERWLWAMGPSPQIKYHEEFERSRMGPSPSEGAELERRNSQESTNYRRPAEQQHQPSHHVQPSNPVYQQQQPSSQSYGYKEPAAPASTQRNAPSGGGKRFRAVYDYNAADEDEVSFQDGDTIINVQQIDDGWMYGTVERTGDTGMLPANYVEAI</sequence>
<feature type="domain" description="SH3" evidence="20">
    <location>
        <begin position="189"/>
        <end position="248"/>
    </location>
</feature>
<feature type="compositionally biased region" description="Low complexity" evidence="19">
    <location>
        <begin position="146"/>
        <end position="171"/>
    </location>
</feature>
<evidence type="ECO:0000256" key="14">
    <source>
        <dbReference type="ARBA" id="ARBA00023203"/>
    </source>
</evidence>
<keyword evidence="14" id="KW-0009">Actin-binding</keyword>
<dbReference type="Gene3D" id="2.30.30.40">
    <property type="entry name" value="SH3 Domains"/>
    <property type="match status" value="1"/>
</dbReference>
<gene>
    <name evidence="22" type="ORF">Y956_16168</name>
</gene>
<keyword evidence="7" id="KW-0597">Phosphoprotein</keyword>
<keyword evidence="23" id="KW-1185">Reference proteome</keyword>
<keyword evidence="11" id="KW-0007">Acetylation</keyword>
<evidence type="ECO:0000256" key="6">
    <source>
        <dbReference type="ARBA" id="ARBA00022490"/>
    </source>
</evidence>